<sequence length="402" mass="45766">MILTLLNPETTDLEKSYLNTSYSIGATSIETKNNNRFAANDRVMIGEMGQEKTEIVTVSSVNANGTTVVIGATVYAHEANAPIYRLRFDHARFYRSTTTSTGTYTLLATVDIDVDNANLSTQYDDTTGLSTYYYKMTVYNAQTALESAFSDPIGGGGWQRYQVGNIIDEILREVSDTNEQNVTRTELLGYFNDVNDDLQTSVARPYDFLRTRTTLTRTAATNYIDFPTDTNARQTMWKFDRLDYNYIDSTTTPTTNTTTTIPVMGEEEFRNKYSDNTNDSTTESDVVQSMTLDTSVDRFRFAPYFLTTGAGVFYLYYWKYFTTLDSEGDVIETPTAKIYKLYCKAMYYTKRSTVEFSHAQTAAGFQQQYEREKGKLNMANRKDQGTPRSFRPENSTTKSFRR</sequence>
<gene>
    <name evidence="3" type="ORF">UFOVP1075_53</name>
    <name evidence="4" type="ORF">UFOVP1312_45</name>
    <name evidence="5" type="ORF">UFOVP1426_13</name>
    <name evidence="6" type="ORF">UFOVP1522_10</name>
    <name evidence="2" type="ORF">UFOVP989_13</name>
</gene>
<reference evidence="2" key="1">
    <citation type="submission" date="2020-05" db="EMBL/GenBank/DDBJ databases">
        <authorList>
            <person name="Chiriac C."/>
            <person name="Salcher M."/>
            <person name="Ghai R."/>
            <person name="Kavagutti S V."/>
        </authorList>
    </citation>
    <scope>NUCLEOTIDE SEQUENCE</scope>
</reference>
<feature type="region of interest" description="Disordered" evidence="1">
    <location>
        <begin position="373"/>
        <end position="402"/>
    </location>
</feature>
<evidence type="ECO:0000313" key="2">
    <source>
        <dbReference type="EMBL" id="CAB4176155.1"/>
    </source>
</evidence>
<evidence type="ECO:0000256" key="1">
    <source>
        <dbReference type="SAM" id="MobiDB-lite"/>
    </source>
</evidence>
<protein>
    <submittedName>
        <fullName evidence="2">Uncharacterized protein</fullName>
    </submittedName>
</protein>
<proteinExistence type="predicted"/>
<dbReference type="EMBL" id="LR797370">
    <property type="protein sequence ID" value="CAB4210468.1"/>
    <property type="molecule type" value="Genomic_DNA"/>
</dbReference>
<dbReference type="EMBL" id="LR798372">
    <property type="protein sequence ID" value="CAB5227175.1"/>
    <property type="molecule type" value="Genomic_DNA"/>
</dbReference>
<dbReference type="EMBL" id="LR796938">
    <property type="protein sequence ID" value="CAB4176155.1"/>
    <property type="molecule type" value="Genomic_DNA"/>
</dbReference>
<evidence type="ECO:0000313" key="3">
    <source>
        <dbReference type="EMBL" id="CAB4181612.1"/>
    </source>
</evidence>
<feature type="compositionally biased region" description="Polar residues" evidence="1">
    <location>
        <begin position="392"/>
        <end position="402"/>
    </location>
</feature>
<evidence type="ECO:0000313" key="6">
    <source>
        <dbReference type="EMBL" id="CAB5227175.1"/>
    </source>
</evidence>
<accession>A0A6J5Q433</accession>
<feature type="compositionally biased region" description="Basic and acidic residues" evidence="1">
    <location>
        <begin position="373"/>
        <end position="385"/>
    </location>
</feature>
<evidence type="ECO:0000313" key="5">
    <source>
        <dbReference type="EMBL" id="CAB4210468.1"/>
    </source>
</evidence>
<evidence type="ECO:0000313" key="4">
    <source>
        <dbReference type="EMBL" id="CAB4198754.1"/>
    </source>
</evidence>
<dbReference type="EMBL" id="LR797011">
    <property type="protein sequence ID" value="CAB4181612.1"/>
    <property type="molecule type" value="Genomic_DNA"/>
</dbReference>
<dbReference type="EMBL" id="LR797263">
    <property type="protein sequence ID" value="CAB4198754.1"/>
    <property type="molecule type" value="Genomic_DNA"/>
</dbReference>
<organism evidence="2">
    <name type="scientific">uncultured Caudovirales phage</name>
    <dbReference type="NCBI Taxonomy" id="2100421"/>
    <lineage>
        <taxon>Viruses</taxon>
        <taxon>Duplodnaviria</taxon>
        <taxon>Heunggongvirae</taxon>
        <taxon>Uroviricota</taxon>
        <taxon>Caudoviricetes</taxon>
        <taxon>Peduoviridae</taxon>
        <taxon>Maltschvirus</taxon>
        <taxon>Maltschvirus maltsch</taxon>
    </lineage>
</organism>
<name>A0A6J5Q433_9CAUD</name>